<dbReference type="EMBL" id="LUTY01002222">
    <property type="protein sequence ID" value="OAD20634.1"/>
    <property type="molecule type" value="Genomic_DNA"/>
</dbReference>
<dbReference type="Gene3D" id="3.40.50.1000">
    <property type="entry name" value="HAD superfamily/HAD-like"/>
    <property type="match status" value="1"/>
</dbReference>
<proteinExistence type="predicted"/>
<dbReference type="AlphaFoldDB" id="A0A0A6RL41"/>
<dbReference type="Proteomes" id="UP000076962">
    <property type="component" value="Unassembled WGS sequence"/>
</dbReference>
<evidence type="ECO:0000313" key="2">
    <source>
        <dbReference type="Proteomes" id="UP000076962"/>
    </source>
</evidence>
<protein>
    <submittedName>
        <fullName evidence="1">Hydrolase family protein</fullName>
    </submittedName>
</protein>
<reference evidence="1 2" key="1">
    <citation type="submission" date="2016-05" db="EMBL/GenBank/DDBJ databases">
        <title>Single-cell genome of chain-forming Candidatus Thiomargarita nelsonii and comparison to other large sulfur-oxidizing bacteria.</title>
        <authorList>
            <person name="Winkel M."/>
            <person name="Salman V."/>
            <person name="Woyke T."/>
            <person name="Schulz-Vogt H."/>
            <person name="Richter M."/>
            <person name="Flood B."/>
            <person name="Bailey J."/>
            <person name="Amann R."/>
            <person name="Mussmann M."/>
        </authorList>
    </citation>
    <scope>NUCLEOTIDE SEQUENCE [LARGE SCALE GENOMIC DNA]</scope>
    <source>
        <strain evidence="1 2">THI036</strain>
    </source>
</reference>
<dbReference type="InterPro" id="IPR036412">
    <property type="entry name" value="HAD-like_sf"/>
</dbReference>
<dbReference type="InterPro" id="IPR023214">
    <property type="entry name" value="HAD_sf"/>
</dbReference>
<comment type="caution">
    <text evidence="1">The sequence shown here is derived from an EMBL/GenBank/DDBJ whole genome shotgun (WGS) entry which is preliminary data.</text>
</comment>
<dbReference type="SUPFAM" id="SSF56784">
    <property type="entry name" value="HAD-like"/>
    <property type="match status" value="1"/>
</dbReference>
<dbReference type="Pfam" id="PF00702">
    <property type="entry name" value="Hydrolase"/>
    <property type="match status" value="1"/>
</dbReference>
<gene>
    <name evidence="1" type="ORF">THIOM_003646</name>
</gene>
<dbReference type="GO" id="GO:0016787">
    <property type="term" value="F:hydrolase activity"/>
    <property type="evidence" value="ECO:0007669"/>
    <property type="project" value="UniProtKB-KW"/>
</dbReference>
<name>A0A0A6RL41_9GAMM</name>
<organism evidence="1 2">
    <name type="scientific">Candidatus Thiomargarita nelsonii</name>
    <dbReference type="NCBI Taxonomy" id="1003181"/>
    <lineage>
        <taxon>Bacteria</taxon>
        <taxon>Pseudomonadati</taxon>
        <taxon>Pseudomonadota</taxon>
        <taxon>Gammaproteobacteria</taxon>
        <taxon>Thiotrichales</taxon>
        <taxon>Thiotrichaceae</taxon>
        <taxon>Thiomargarita</taxon>
    </lineage>
</organism>
<keyword evidence="1" id="KW-0378">Hydrolase</keyword>
<evidence type="ECO:0000313" key="1">
    <source>
        <dbReference type="EMBL" id="OAD20634.1"/>
    </source>
</evidence>
<sequence length="196" mass="22415">MQQLLKRIHFSLRMLHRYRHALAKIYHSSPRHLRLDKISIATLKLKGVAVLVLDFDGVLAAHGEPEPAEELEPWLQACINRLGPKQVFVLSNKPLESRIAYFKRHYPGVRCIVDVKKKPYPDGLQKIIALSGQPAEAVMLVDDRLLTGALAACIAQVSVTYITHPIVLLSKRPVSELFFMTLRFWERRLISLYSRL</sequence>
<dbReference type="PATRIC" id="fig|1003181.4.peg.4715"/>
<accession>A0A0A6RL41</accession>
<keyword evidence="2" id="KW-1185">Reference proteome</keyword>